<gene>
    <name evidence="7" type="ORF">BJX67DRAFT_174313</name>
</gene>
<feature type="transmembrane region" description="Helical" evidence="5">
    <location>
        <begin position="356"/>
        <end position="377"/>
    </location>
</feature>
<dbReference type="InterPro" id="IPR020846">
    <property type="entry name" value="MFS_dom"/>
</dbReference>
<feature type="transmembrane region" description="Helical" evidence="5">
    <location>
        <begin position="215"/>
        <end position="234"/>
    </location>
</feature>
<dbReference type="Proteomes" id="UP001610432">
    <property type="component" value="Unassembled WGS sequence"/>
</dbReference>
<dbReference type="GeneID" id="98140189"/>
<evidence type="ECO:0000256" key="5">
    <source>
        <dbReference type="SAM" id="Phobius"/>
    </source>
</evidence>
<feature type="transmembrane region" description="Helical" evidence="5">
    <location>
        <begin position="536"/>
        <end position="555"/>
    </location>
</feature>
<accession>A0ABR4LMG2</accession>
<feature type="transmembrane region" description="Helical" evidence="5">
    <location>
        <begin position="126"/>
        <end position="147"/>
    </location>
</feature>
<dbReference type="InterPro" id="IPR011701">
    <property type="entry name" value="MFS"/>
</dbReference>
<protein>
    <submittedName>
        <fullName evidence="7">Major facilitator superfamily domain-containing protein</fullName>
    </submittedName>
</protein>
<evidence type="ECO:0000256" key="4">
    <source>
        <dbReference type="ARBA" id="ARBA00023136"/>
    </source>
</evidence>
<dbReference type="InterPro" id="IPR036259">
    <property type="entry name" value="MFS_trans_sf"/>
</dbReference>
<evidence type="ECO:0000256" key="1">
    <source>
        <dbReference type="ARBA" id="ARBA00004141"/>
    </source>
</evidence>
<dbReference type="Pfam" id="PF07690">
    <property type="entry name" value="MFS_1"/>
    <property type="match status" value="1"/>
</dbReference>
<feature type="transmembrane region" description="Helical" evidence="5">
    <location>
        <begin position="284"/>
        <end position="301"/>
    </location>
</feature>
<dbReference type="EMBL" id="JBFXLQ010000030">
    <property type="protein sequence ID" value="KAL2865731.1"/>
    <property type="molecule type" value="Genomic_DNA"/>
</dbReference>
<feature type="transmembrane region" description="Helical" evidence="5">
    <location>
        <begin position="191"/>
        <end position="209"/>
    </location>
</feature>
<sequence>MRVESIEIGHAEDGFRAHQHENTSTQHLVDGSFLDDNTFSDSETDLGSIVWRPGVREWLVLSCVSLVAMMDAFAATMVTPIIPVLSAVFQQPFRSVLWVDTSYLLANAASQPLFAMLSEVFGQGPILIIAVVIATAGTGVCTGSLSVPSLVVGRTIQGAGGGGATAVSLLLVTDLLPYPYRARFSEHTCRAWALGAMLGPLSGGVFAQYGNWNWAFYFSYLFSGLTLLVAPFAIDLRECNKVFTHAARKMDWIGAVLTFLGIGSVLMGVSWVGQRPSGWDDWRILVSICIGGLAMVVLVLWESIWVVQPMFNLGIFNSISTIMLYAGCLFQGFLILCHFQNLSMYIFLVKRFSSSLTGVSIMAVTAAALLILLLVNKMRIGGYPFRSRWVIRVGWLLSLLVTGSFILLGRNTPTPGWVLFFFATGLSHALLVFGYNSCSHSESLVCKREEQEELQQTQAGRNSSRAFAILMFSVLRMWGSCIAVPVGGTIVLTQMAQEIDRNTTGSSSSFVGQNGIMLSPDNRDELGHLFLSGFRMAWRFFLGVPVLGGLTSLLIR</sequence>
<keyword evidence="3 5" id="KW-1133">Transmembrane helix</keyword>
<dbReference type="PANTHER" id="PTHR23501">
    <property type="entry name" value="MAJOR FACILITATOR SUPERFAMILY"/>
    <property type="match status" value="1"/>
</dbReference>
<name>A0ABR4LMG2_9EURO</name>
<keyword evidence="4 5" id="KW-0472">Membrane</keyword>
<feature type="transmembrane region" description="Helical" evidence="5">
    <location>
        <begin position="466"/>
        <end position="492"/>
    </location>
</feature>
<dbReference type="RefSeq" id="XP_070884710.1">
    <property type="nucleotide sequence ID" value="XM_071025117.1"/>
</dbReference>
<evidence type="ECO:0000259" key="6">
    <source>
        <dbReference type="PROSITE" id="PS50850"/>
    </source>
</evidence>
<dbReference type="Gene3D" id="1.20.1720.10">
    <property type="entry name" value="Multidrug resistance protein D"/>
    <property type="match status" value="1"/>
</dbReference>
<keyword evidence="2 5" id="KW-0812">Transmembrane</keyword>
<keyword evidence="8" id="KW-1185">Reference proteome</keyword>
<feature type="transmembrane region" description="Helical" evidence="5">
    <location>
        <begin position="254"/>
        <end position="272"/>
    </location>
</feature>
<proteinExistence type="predicted"/>
<evidence type="ECO:0000313" key="7">
    <source>
        <dbReference type="EMBL" id="KAL2865731.1"/>
    </source>
</evidence>
<reference evidence="7 8" key="1">
    <citation type="submission" date="2024-07" db="EMBL/GenBank/DDBJ databases">
        <title>Section-level genome sequencing and comparative genomics of Aspergillus sections Usti and Cavernicolus.</title>
        <authorList>
            <consortium name="Lawrence Berkeley National Laboratory"/>
            <person name="Nybo J.L."/>
            <person name="Vesth T.C."/>
            <person name="Theobald S."/>
            <person name="Frisvad J.C."/>
            <person name="Larsen T.O."/>
            <person name="Kjaerboelling I."/>
            <person name="Rothschild-Mancinelli K."/>
            <person name="Lyhne E.K."/>
            <person name="Kogle M.E."/>
            <person name="Barry K."/>
            <person name="Clum A."/>
            <person name="Na H."/>
            <person name="Ledsgaard L."/>
            <person name="Lin J."/>
            <person name="Lipzen A."/>
            <person name="Kuo A."/>
            <person name="Riley R."/>
            <person name="Mondo S."/>
            <person name="Labutti K."/>
            <person name="Haridas S."/>
            <person name="Pangalinan J."/>
            <person name="Salamov A.A."/>
            <person name="Simmons B.A."/>
            <person name="Magnuson J.K."/>
            <person name="Chen J."/>
            <person name="Drula E."/>
            <person name="Henrissat B."/>
            <person name="Wiebenga A."/>
            <person name="Lubbers R.J."/>
            <person name="Gomes A.C."/>
            <person name="Macurrencykelacurrency M.R."/>
            <person name="Stajich J."/>
            <person name="Grigoriev I.V."/>
            <person name="Mortensen U.H."/>
            <person name="De Vries R.P."/>
            <person name="Baker S.E."/>
            <person name="Andersen M.R."/>
        </authorList>
    </citation>
    <scope>NUCLEOTIDE SEQUENCE [LARGE SCALE GENOMIC DNA]</scope>
    <source>
        <strain evidence="7 8">CBS 449.75</strain>
    </source>
</reference>
<feature type="transmembrane region" description="Helical" evidence="5">
    <location>
        <begin position="95"/>
        <end position="114"/>
    </location>
</feature>
<comment type="subcellular location">
    <subcellularLocation>
        <location evidence="1">Membrane</location>
        <topology evidence="1">Multi-pass membrane protein</topology>
    </subcellularLocation>
</comment>
<feature type="domain" description="Major facilitator superfamily (MFS) profile" evidence="6">
    <location>
        <begin position="60"/>
        <end position="556"/>
    </location>
</feature>
<evidence type="ECO:0000313" key="8">
    <source>
        <dbReference type="Proteomes" id="UP001610432"/>
    </source>
</evidence>
<dbReference type="SUPFAM" id="SSF103473">
    <property type="entry name" value="MFS general substrate transporter"/>
    <property type="match status" value="1"/>
</dbReference>
<evidence type="ECO:0000256" key="3">
    <source>
        <dbReference type="ARBA" id="ARBA00022989"/>
    </source>
</evidence>
<feature type="transmembrane region" description="Helical" evidence="5">
    <location>
        <begin position="159"/>
        <end position="179"/>
    </location>
</feature>
<feature type="transmembrane region" description="Helical" evidence="5">
    <location>
        <begin position="414"/>
        <end position="435"/>
    </location>
</feature>
<feature type="transmembrane region" description="Helical" evidence="5">
    <location>
        <begin position="389"/>
        <end position="408"/>
    </location>
</feature>
<dbReference type="PANTHER" id="PTHR23501:SF149">
    <property type="entry name" value="MULTIDRUG TRANSPORTER, PUTATIVE (AFU_ORTHOLOGUE AFUA_5G10430)-RELATED"/>
    <property type="match status" value="1"/>
</dbReference>
<evidence type="ECO:0000256" key="2">
    <source>
        <dbReference type="ARBA" id="ARBA00022692"/>
    </source>
</evidence>
<organism evidence="7 8">
    <name type="scientific">Aspergillus lucknowensis</name>
    <dbReference type="NCBI Taxonomy" id="176173"/>
    <lineage>
        <taxon>Eukaryota</taxon>
        <taxon>Fungi</taxon>
        <taxon>Dikarya</taxon>
        <taxon>Ascomycota</taxon>
        <taxon>Pezizomycotina</taxon>
        <taxon>Eurotiomycetes</taxon>
        <taxon>Eurotiomycetidae</taxon>
        <taxon>Eurotiales</taxon>
        <taxon>Aspergillaceae</taxon>
        <taxon>Aspergillus</taxon>
        <taxon>Aspergillus subgen. Nidulantes</taxon>
    </lineage>
</organism>
<dbReference type="PROSITE" id="PS50850">
    <property type="entry name" value="MFS"/>
    <property type="match status" value="1"/>
</dbReference>
<comment type="caution">
    <text evidence="7">The sequence shown here is derived from an EMBL/GenBank/DDBJ whole genome shotgun (WGS) entry which is preliminary data.</text>
</comment>
<feature type="transmembrane region" description="Helical" evidence="5">
    <location>
        <begin position="313"/>
        <end position="336"/>
    </location>
</feature>
<feature type="transmembrane region" description="Helical" evidence="5">
    <location>
        <begin position="58"/>
        <end position="89"/>
    </location>
</feature>